<comment type="catalytic activity">
    <reaction evidence="1 9">
        <text>Hydrolysis of terminal (1-&gt;4)-linked alpha-D-glucose residues successively from non-reducing ends of the chains with release of beta-D-glucose.</text>
        <dbReference type="EC" id="3.2.1.3"/>
    </reaction>
</comment>
<dbReference type="STRING" id="230819.A0A5C3KW89"/>
<evidence type="ECO:0000256" key="9">
    <source>
        <dbReference type="PIRNR" id="PIRNR001031"/>
    </source>
</evidence>
<dbReference type="SMART" id="SM01065">
    <property type="entry name" value="CBM_2"/>
    <property type="match status" value="1"/>
</dbReference>
<dbReference type="InterPro" id="IPR002044">
    <property type="entry name" value="CBM20"/>
</dbReference>
<organism evidence="15 16">
    <name type="scientific">Coprinopsis marcescibilis</name>
    <name type="common">Agaric fungus</name>
    <name type="synonym">Psathyrella marcescibilis</name>
    <dbReference type="NCBI Taxonomy" id="230819"/>
    <lineage>
        <taxon>Eukaryota</taxon>
        <taxon>Fungi</taxon>
        <taxon>Dikarya</taxon>
        <taxon>Basidiomycota</taxon>
        <taxon>Agaricomycotina</taxon>
        <taxon>Agaricomycetes</taxon>
        <taxon>Agaricomycetidae</taxon>
        <taxon>Agaricales</taxon>
        <taxon>Agaricineae</taxon>
        <taxon>Psathyrellaceae</taxon>
        <taxon>Coprinopsis</taxon>
    </lineage>
</organism>
<dbReference type="Gene3D" id="2.60.40.10">
    <property type="entry name" value="Immunoglobulins"/>
    <property type="match status" value="1"/>
</dbReference>
<protein>
    <recommendedName>
        <fullName evidence="9">Glucoamylase</fullName>
        <ecNumber evidence="9">3.2.1.3</ecNumber>
    </recommendedName>
    <alternativeName>
        <fullName evidence="9">1,4-alpha-D-glucan glucohydrolase</fullName>
    </alternativeName>
    <alternativeName>
        <fullName evidence="9">Glucan 1,4-alpha-glucosidase</fullName>
    </alternativeName>
</protein>
<dbReference type="PROSITE" id="PS51166">
    <property type="entry name" value="CBM20"/>
    <property type="match status" value="1"/>
</dbReference>
<evidence type="ECO:0000256" key="7">
    <source>
        <dbReference type="ARBA" id="ARBA00023295"/>
    </source>
</evidence>
<feature type="signal peptide" evidence="13">
    <location>
        <begin position="1"/>
        <end position="21"/>
    </location>
</feature>
<keyword evidence="3 13" id="KW-0732">Signal</keyword>
<evidence type="ECO:0000256" key="10">
    <source>
        <dbReference type="PIRSR" id="PIRSR001031-1"/>
    </source>
</evidence>
<keyword evidence="4 9" id="KW-0378">Hydrolase</keyword>
<feature type="active site" description="Proton acceptor" evidence="10">
    <location>
        <position position="198"/>
    </location>
</feature>
<dbReference type="GO" id="GO:2001070">
    <property type="term" value="F:starch binding"/>
    <property type="evidence" value="ECO:0007669"/>
    <property type="project" value="InterPro"/>
</dbReference>
<gene>
    <name evidence="15" type="ORF">FA15DRAFT_591444</name>
</gene>
<dbReference type="GO" id="GO:0000324">
    <property type="term" value="C:fungal-type vacuole"/>
    <property type="evidence" value="ECO:0007669"/>
    <property type="project" value="TreeGrafter"/>
</dbReference>
<dbReference type="Pfam" id="PF00686">
    <property type="entry name" value="CBM_20"/>
    <property type="match status" value="1"/>
</dbReference>
<dbReference type="CDD" id="cd05808">
    <property type="entry name" value="CBM20_alpha_amylase"/>
    <property type="match status" value="1"/>
</dbReference>
<evidence type="ECO:0000256" key="13">
    <source>
        <dbReference type="SAM" id="SignalP"/>
    </source>
</evidence>
<dbReference type="OrthoDB" id="6123450at2759"/>
<evidence type="ECO:0000256" key="5">
    <source>
        <dbReference type="ARBA" id="ARBA00023180"/>
    </source>
</evidence>
<evidence type="ECO:0000256" key="8">
    <source>
        <dbReference type="ARBA" id="ARBA00023326"/>
    </source>
</evidence>
<dbReference type="GO" id="GO:0004339">
    <property type="term" value="F:glucan 1,4-alpha-glucosidase activity"/>
    <property type="evidence" value="ECO:0007669"/>
    <property type="project" value="UniProtKB-EC"/>
</dbReference>
<dbReference type="PRINTS" id="PR00736">
    <property type="entry name" value="GLHYDRLASE15"/>
</dbReference>
<dbReference type="Proteomes" id="UP000307440">
    <property type="component" value="Unassembled WGS sequence"/>
</dbReference>
<feature type="domain" description="CBM20" evidence="14">
    <location>
        <begin position="477"/>
        <end position="578"/>
    </location>
</feature>
<evidence type="ECO:0000256" key="12">
    <source>
        <dbReference type="SAM" id="MobiDB-lite"/>
    </source>
</evidence>
<dbReference type="InterPro" id="IPR000165">
    <property type="entry name" value="Glucoamylase"/>
</dbReference>
<feature type="compositionally biased region" description="Polar residues" evidence="12">
    <location>
        <begin position="561"/>
        <end position="572"/>
    </location>
</feature>
<feature type="chain" id="PRO_5022945594" description="Glucoamylase" evidence="13">
    <location>
        <begin position="22"/>
        <end position="578"/>
    </location>
</feature>
<dbReference type="SUPFAM" id="SSF49452">
    <property type="entry name" value="Starch-binding domain-like"/>
    <property type="match status" value="1"/>
</dbReference>
<dbReference type="InterPro" id="IPR013783">
    <property type="entry name" value="Ig-like_fold"/>
</dbReference>
<feature type="region of interest" description="Disordered" evidence="12">
    <location>
        <begin position="553"/>
        <end position="578"/>
    </location>
</feature>
<keyword evidence="7 9" id="KW-0326">Glycosidase</keyword>
<dbReference type="EMBL" id="ML210192">
    <property type="protein sequence ID" value="TFK24931.1"/>
    <property type="molecule type" value="Genomic_DNA"/>
</dbReference>
<dbReference type="SUPFAM" id="SSF48208">
    <property type="entry name" value="Six-hairpin glycosidases"/>
    <property type="match status" value="1"/>
</dbReference>
<reference evidence="15 16" key="1">
    <citation type="journal article" date="2019" name="Nat. Ecol. Evol.">
        <title>Megaphylogeny resolves global patterns of mushroom evolution.</title>
        <authorList>
            <person name="Varga T."/>
            <person name="Krizsan K."/>
            <person name="Foldi C."/>
            <person name="Dima B."/>
            <person name="Sanchez-Garcia M."/>
            <person name="Sanchez-Ramirez S."/>
            <person name="Szollosi G.J."/>
            <person name="Szarkandi J.G."/>
            <person name="Papp V."/>
            <person name="Albert L."/>
            <person name="Andreopoulos W."/>
            <person name="Angelini C."/>
            <person name="Antonin V."/>
            <person name="Barry K.W."/>
            <person name="Bougher N.L."/>
            <person name="Buchanan P."/>
            <person name="Buyck B."/>
            <person name="Bense V."/>
            <person name="Catcheside P."/>
            <person name="Chovatia M."/>
            <person name="Cooper J."/>
            <person name="Damon W."/>
            <person name="Desjardin D."/>
            <person name="Finy P."/>
            <person name="Geml J."/>
            <person name="Haridas S."/>
            <person name="Hughes K."/>
            <person name="Justo A."/>
            <person name="Karasinski D."/>
            <person name="Kautmanova I."/>
            <person name="Kiss B."/>
            <person name="Kocsube S."/>
            <person name="Kotiranta H."/>
            <person name="LaButti K.M."/>
            <person name="Lechner B.E."/>
            <person name="Liimatainen K."/>
            <person name="Lipzen A."/>
            <person name="Lukacs Z."/>
            <person name="Mihaltcheva S."/>
            <person name="Morgado L.N."/>
            <person name="Niskanen T."/>
            <person name="Noordeloos M.E."/>
            <person name="Ohm R.A."/>
            <person name="Ortiz-Santana B."/>
            <person name="Ovrebo C."/>
            <person name="Racz N."/>
            <person name="Riley R."/>
            <person name="Savchenko A."/>
            <person name="Shiryaev A."/>
            <person name="Soop K."/>
            <person name="Spirin V."/>
            <person name="Szebenyi C."/>
            <person name="Tomsovsky M."/>
            <person name="Tulloss R.E."/>
            <person name="Uehling J."/>
            <person name="Grigoriev I.V."/>
            <person name="Vagvolgyi C."/>
            <person name="Papp T."/>
            <person name="Martin F.M."/>
            <person name="Miettinen O."/>
            <person name="Hibbett D.S."/>
            <person name="Nagy L.G."/>
        </authorList>
    </citation>
    <scope>NUCLEOTIDE SEQUENCE [LARGE SCALE GENOMIC DNA]</scope>
    <source>
        <strain evidence="15 16">CBS 121175</strain>
    </source>
</reference>
<keyword evidence="8 9" id="KW-0624">Polysaccharide degradation</keyword>
<evidence type="ECO:0000256" key="4">
    <source>
        <dbReference type="ARBA" id="ARBA00022801"/>
    </source>
</evidence>
<keyword evidence="16" id="KW-1185">Reference proteome</keyword>
<keyword evidence="5" id="KW-0325">Glycoprotein</keyword>
<comment type="similarity">
    <text evidence="2 9">Belongs to the glycosyl hydrolase 15 family.</text>
</comment>
<dbReference type="EC" id="3.2.1.3" evidence="9"/>
<evidence type="ECO:0000256" key="2">
    <source>
        <dbReference type="ARBA" id="ARBA00006188"/>
    </source>
</evidence>
<dbReference type="Pfam" id="PF00723">
    <property type="entry name" value="Glyco_hydro_15"/>
    <property type="match status" value="1"/>
</dbReference>
<evidence type="ECO:0000256" key="1">
    <source>
        <dbReference type="ARBA" id="ARBA00001863"/>
    </source>
</evidence>
<dbReference type="InterPro" id="IPR008291">
    <property type="entry name" value="Glucoamylase_SBD"/>
</dbReference>
<dbReference type="PANTHER" id="PTHR31616:SF12">
    <property type="entry name" value="GLUCOAMYLASE"/>
    <property type="match status" value="1"/>
</dbReference>
<dbReference type="AlphaFoldDB" id="A0A5C3KW89"/>
<evidence type="ECO:0000256" key="11">
    <source>
        <dbReference type="PIRSR" id="PIRSR001031-2"/>
    </source>
</evidence>
<dbReference type="PIRSF" id="PIRSF001031">
    <property type="entry name" value="Glu-a-glcsd_SBD"/>
    <property type="match status" value="1"/>
</dbReference>
<dbReference type="InterPro" id="IPR011613">
    <property type="entry name" value="GH15-like"/>
</dbReference>
<dbReference type="InterPro" id="IPR013784">
    <property type="entry name" value="Carb-bd-like_fold"/>
</dbReference>
<dbReference type="FunFam" id="1.50.10.10:FF:000018">
    <property type="entry name" value="Glucoamylase"/>
    <property type="match status" value="1"/>
</dbReference>
<dbReference type="InterPro" id="IPR008928">
    <property type="entry name" value="6-hairpin_glycosidase_sf"/>
</dbReference>
<dbReference type="PROSITE" id="PS00820">
    <property type="entry name" value="GLUCOAMYLASE"/>
    <property type="match status" value="1"/>
</dbReference>
<evidence type="ECO:0000256" key="6">
    <source>
        <dbReference type="ARBA" id="ARBA00023277"/>
    </source>
</evidence>
<evidence type="ECO:0000256" key="3">
    <source>
        <dbReference type="ARBA" id="ARBA00022729"/>
    </source>
</evidence>
<dbReference type="GO" id="GO:0000272">
    <property type="term" value="P:polysaccharide catabolic process"/>
    <property type="evidence" value="ECO:0007669"/>
    <property type="project" value="UniProtKB-KW"/>
</dbReference>
<dbReference type="PANTHER" id="PTHR31616">
    <property type="entry name" value="TREHALASE"/>
    <property type="match status" value="1"/>
</dbReference>
<keyword evidence="6 9" id="KW-0119">Carbohydrate metabolism</keyword>
<dbReference type="InterPro" id="IPR046966">
    <property type="entry name" value="Glucoamylase_active_site"/>
</dbReference>
<evidence type="ECO:0000313" key="16">
    <source>
        <dbReference type="Proteomes" id="UP000307440"/>
    </source>
</evidence>
<proteinExistence type="inferred from homology"/>
<feature type="active site" description="Proton donor" evidence="10">
    <location>
        <position position="201"/>
    </location>
</feature>
<feature type="binding site" evidence="11">
    <location>
        <position position="142"/>
    </location>
    <ligand>
        <name>substrate</name>
    </ligand>
</feature>
<accession>A0A5C3KW89</accession>
<dbReference type="InterPro" id="IPR012341">
    <property type="entry name" value="6hp_glycosidase-like_sf"/>
</dbReference>
<sequence length="578" mass="62611">MRAFFATAALGLYSLLANAQANPAVDAFLARQLPISKAGLLANIGPDGSRSSGAKAGVVIASPSTQDPDYLYTWTRDASLVFQEVVAQFTRGEDPSLRKNIDDFVASQAQLQTVSNPSGTISTGGLGEPKFNIDLTQYTGAWGRPQRDGPPLRSIALIGYANWLLENGNATHLRQRVWPVIKLDLDYTARFWNYTGFDLWEEVSSSSFFTTVAQHRALHEGATLATALGETSSATSYSTQAANVLCFQQSYWNPSRNYVTANTGGGRSGIDANTLLASVHTFDPAAGCDNDTFQPCSEKALANHKAYVDAFRSIYRINNGIPSTSAVATGRYSEDVYYGGQPWYLTTAVAAEQLYDALIVWNKQQSLEVTGISLAFFRQFSSSVQVGSYASTTPTFTTLTNAIRAYADGFIAVIQKYTPADGSLAEQYHRETGSPLSAKHLTWSYASLLTASAARRGVEPKGWGAANATIPPGQCGTNVGPTVSVTFNVNAQTVWGAESIYITGSIDQLSGWSPERAIQLSADRYPTWSVTLQLPTDTNFSYKYIRKNGNQVVWESDPDRSNSSPSTGTKTINDVWKS</sequence>
<dbReference type="Gene3D" id="1.50.10.10">
    <property type="match status" value="1"/>
</dbReference>
<evidence type="ECO:0000259" key="14">
    <source>
        <dbReference type="PROSITE" id="PS51166"/>
    </source>
</evidence>
<name>A0A5C3KW89_COPMA</name>
<evidence type="ECO:0000313" key="15">
    <source>
        <dbReference type="EMBL" id="TFK24931.1"/>
    </source>
</evidence>